<reference evidence="1" key="1">
    <citation type="journal article" date="2015" name="Nature">
        <title>Complex archaea that bridge the gap between prokaryotes and eukaryotes.</title>
        <authorList>
            <person name="Spang A."/>
            <person name="Saw J.H."/>
            <person name="Jorgensen S.L."/>
            <person name="Zaremba-Niedzwiedzka K."/>
            <person name="Martijn J."/>
            <person name="Lind A.E."/>
            <person name="van Eijk R."/>
            <person name="Schleper C."/>
            <person name="Guy L."/>
            <person name="Ettema T.J."/>
        </authorList>
    </citation>
    <scope>NUCLEOTIDE SEQUENCE</scope>
</reference>
<accession>A0A0F9I119</accession>
<comment type="caution">
    <text evidence="1">The sequence shown here is derived from an EMBL/GenBank/DDBJ whole genome shotgun (WGS) entry which is preliminary data.</text>
</comment>
<evidence type="ECO:0000313" key="1">
    <source>
        <dbReference type="EMBL" id="KKM13319.1"/>
    </source>
</evidence>
<name>A0A0F9I119_9ZZZZ</name>
<gene>
    <name evidence="1" type="ORF">LCGC14_1717420</name>
</gene>
<proteinExistence type="predicted"/>
<sequence length="56" mass="6757">MAIKKDRNGLVNIQTLTKVEQKIFIKFLEMEKARHQEDIDHIEETIAYMRVKKKKK</sequence>
<protein>
    <submittedName>
        <fullName evidence="1">Uncharacterized protein</fullName>
    </submittedName>
</protein>
<dbReference type="EMBL" id="LAZR01015405">
    <property type="protein sequence ID" value="KKM13319.1"/>
    <property type="molecule type" value="Genomic_DNA"/>
</dbReference>
<organism evidence="1">
    <name type="scientific">marine sediment metagenome</name>
    <dbReference type="NCBI Taxonomy" id="412755"/>
    <lineage>
        <taxon>unclassified sequences</taxon>
        <taxon>metagenomes</taxon>
        <taxon>ecological metagenomes</taxon>
    </lineage>
</organism>
<dbReference type="AlphaFoldDB" id="A0A0F9I119"/>